<accession>A0A835AJG9</accession>
<feature type="domain" description="RRM" evidence="3">
    <location>
        <begin position="50"/>
        <end position="126"/>
    </location>
</feature>
<name>A0A835AJG9_9POAL</name>
<dbReference type="Pfam" id="PF00076">
    <property type="entry name" value="RRM_1"/>
    <property type="match status" value="1"/>
</dbReference>
<dbReference type="SMART" id="SM00360">
    <property type="entry name" value="RRM"/>
    <property type="match status" value="1"/>
</dbReference>
<dbReference type="InterPro" id="IPR035979">
    <property type="entry name" value="RBD_domain_sf"/>
</dbReference>
<dbReference type="InterPro" id="IPR000504">
    <property type="entry name" value="RRM_dom"/>
</dbReference>
<comment type="caution">
    <text evidence="4">The sequence shown here is derived from an EMBL/GenBank/DDBJ whole genome shotgun (WGS) entry which is preliminary data.</text>
</comment>
<dbReference type="OrthoDB" id="1908804at2759"/>
<feature type="region of interest" description="Disordered" evidence="2">
    <location>
        <begin position="1"/>
        <end position="54"/>
    </location>
</feature>
<organism evidence="4 5">
    <name type="scientific">Digitaria exilis</name>
    <dbReference type="NCBI Taxonomy" id="1010633"/>
    <lineage>
        <taxon>Eukaryota</taxon>
        <taxon>Viridiplantae</taxon>
        <taxon>Streptophyta</taxon>
        <taxon>Embryophyta</taxon>
        <taxon>Tracheophyta</taxon>
        <taxon>Spermatophyta</taxon>
        <taxon>Magnoliopsida</taxon>
        <taxon>Liliopsida</taxon>
        <taxon>Poales</taxon>
        <taxon>Poaceae</taxon>
        <taxon>PACMAD clade</taxon>
        <taxon>Panicoideae</taxon>
        <taxon>Panicodae</taxon>
        <taxon>Paniceae</taxon>
        <taxon>Anthephorinae</taxon>
        <taxon>Digitaria</taxon>
    </lineage>
</organism>
<dbReference type="EMBL" id="JACEFO010002359">
    <property type="protein sequence ID" value="KAF8663887.1"/>
    <property type="molecule type" value="Genomic_DNA"/>
</dbReference>
<dbReference type="SUPFAM" id="SSF54928">
    <property type="entry name" value="RNA-binding domain, RBD"/>
    <property type="match status" value="1"/>
</dbReference>
<sequence length="182" mass="19048">MTRRRRGKRSRTSPDPPGKRRRGGPQEREADGDGYPEPAPAPEPAAQQPSSVMVAGLPPDCGVLELKSRLETYGPVARARVDAASATGYVTFRSGAAAEAAIAASLDPDCGVTIGSKKVLVVQASEVANNSKGMVGAAHPAGRSSHTATKNNAYDDSCFLSSKEAAGVTYKTREIVAYDDLF</sequence>
<dbReference type="AlphaFoldDB" id="A0A835AJG9"/>
<dbReference type="InterPro" id="IPR012677">
    <property type="entry name" value="Nucleotide-bd_a/b_plait_sf"/>
</dbReference>
<protein>
    <recommendedName>
        <fullName evidence="3">RRM domain-containing protein</fullName>
    </recommendedName>
</protein>
<keyword evidence="5" id="KW-1185">Reference proteome</keyword>
<dbReference type="PROSITE" id="PS50102">
    <property type="entry name" value="RRM"/>
    <property type="match status" value="1"/>
</dbReference>
<evidence type="ECO:0000313" key="4">
    <source>
        <dbReference type="EMBL" id="KAF8663887.1"/>
    </source>
</evidence>
<feature type="compositionally biased region" description="Basic residues" evidence="2">
    <location>
        <begin position="1"/>
        <end position="11"/>
    </location>
</feature>
<reference evidence="4" key="1">
    <citation type="submission" date="2020-07" db="EMBL/GenBank/DDBJ databases">
        <title>Genome sequence and genetic diversity analysis of an under-domesticated orphan crop, white fonio (Digitaria exilis).</title>
        <authorList>
            <person name="Bennetzen J.L."/>
            <person name="Chen S."/>
            <person name="Ma X."/>
            <person name="Wang X."/>
            <person name="Yssel A.E.J."/>
            <person name="Chaluvadi S.R."/>
            <person name="Johnson M."/>
            <person name="Gangashetty P."/>
            <person name="Hamidou F."/>
            <person name="Sanogo M.D."/>
            <person name="Zwaenepoel A."/>
            <person name="Wallace J."/>
            <person name="Van De Peer Y."/>
            <person name="Van Deynze A."/>
        </authorList>
    </citation>
    <scope>NUCLEOTIDE SEQUENCE</scope>
    <source>
        <tissue evidence="4">Leaves</tissue>
    </source>
</reference>
<proteinExistence type="predicted"/>
<dbReference type="Gene3D" id="3.30.70.330">
    <property type="match status" value="1"/>
</dbReference>
<evidence type="ECO:0000259" key="3">
    <source>
        <dbReference type="PROSITE" id="PS50102"/>
    </source>
</evidence>
<evidence type="ECO:0000313" key="5">
    <source>
        <dbReference type="Proteomes" id="UP000636709"/>
    </source>
</evidence>
<keyword evidence="1" id="KW-0694">RNA-binding</keyword>
<gene>
    <name evidence="4" type="ORF">HU200_055225</name>
</gene>
<dbReference type="Proteomes" id="UP000636709">
    <property type="component" value="Unassembled WGS sequence"/>
</dbReference>
<evidence type="ECO:0000256" key="2">
    <source>
        <dbReference type="SAM" id="MobiDB-lite"/>
    </source>
</evidence>
<dbReference type="GO" id="GO:0003723">
    <property type="term" value="F:RNA binding"/>
    <property type="evidence" value="ECO:0007669"/>
    <property type="project" value="UniProtKB-UniRule"/>
</dbReference>
<evidence type="ECO:0000256" key="1">
    <source>
        <dbReference type="PROSITE-ProRule" id="PRU00176"/>
    </source>
</evidence>